<protein>
    <submittedName>
        <fullName evidence="2 3">Uncharacterized protein</fullName>
    </submittedName>
</protein>
<reference evidence="3" key="5">
    <citation type="submission" date="2018-04" db="UniProtKB">
        <authorList>
            <consortium name="EnsemblFungi"/>
        </authorList>
    </citation>
    <scope>IDENTIFICATION</scope>
    <source>
        <strain evidence="3">R3-111a-1</strain>
    </source>
</reference>
<dbReference type="RefSeq" id="XP_009220210.1">
    <property type="nucleotide sequence ID" value="XM_009221946.1"/>
</dbReference>
<sequence>MQLRRVTDSFEKLDRELLDTRKLRLEVRANEHYDPDLLAELLEAERQGCVVLIEANAALIHKLKVRGIPLFLLRAKTMRGKRFRGSLPDFVNKYLWTLWRGELAGVLVLDIQESLKSLKKASEAAKAQQPQANRRARAPHPADGTTRKRQQTVHNIPPVRPRTLGHMHSWRAQIPAPAHPEPQEAHDQAPESVINQTPELQELWNEIFRTPADRS</sequence>
<feature type="region of interest" description="Disordered" evidence="1">
    <location>
        <begin position="122"/>
        <end position="163"/>
    </location>
</feature>
<evidence type="ECO:0000313" key="3">
    <source>
        <dbReference type="EnsemblFungi" id="EJT79065"/>
    </source>
</evidence>
<keyword evidence="4" id="KW-1185">Reference proteome</keyword>
<evidence type="ECO:0000313" key="4">
    <source>
        <dbReference type="Proteomes" id="UP000006039"/>
    </source>
</evidence>
<evidence type="ECO:0000313" key="2">
    <source>
        <dbReference type="EMBL" id="EJT79065.1"/>
    </source>
</evidence>
<dbReference type="VEuPathDB" id="FungiDB:GGTG_04154"/>
<reference evidence="3" key="4">
    <citation type="journal article" date="2015" name="G3 (Bethesda)">
        <title>Genome sequences of three phytopathogenic species of the Magnaporthaceae family of fungi.</title>
        <authorList>
            <person name="Okagaki L.H."/>
            <person name="Nunes C.C."/>
            <person name="Sailsbery J."/>
            <person name="Clay B."/>
            <person name="Brown D."/>
            <person name="John T."/>
            <person name="Oh Y."/>
            <person name="Young N."/>
            <person name="Fitzgerald M."/>
            <person name="Haas B.J."/>
            <person name="Zeng Q."/>
            <person name="Young S."/>
            <person name="Adiconis X."/>
            <person name="Fan L."/>
            <person name="Levin J.Z."/>
            <person name="Mitchell T.K."/>
            <person name="Okubara P.A."/>
            <person name="Farman M.L."/>
            <person name="Kohn L.M."/>
            <person name="Birren B."/>
            <person name="Ma L.-J."/>
            <person name="Dean R.A."/>
        </authorList>
    </citation>
    <scope>NUCLEOTIDE SEQUENCE</scope>
    <source>
        <strain evidence="3">R3-111a-1</strain>
    </source>
</reference>
<dbReference type="EnsemblFungi" id="EJT79065">
    <property type="protein sequence ID" value="EJT79065"/>
    <property type="gene ID" value="GGTG_04154"/>
</dbReference>
<dbReference type="AlphaFoldDB" id="J3NSA9"/>
<accession>J3NSA9</accession>
<organism evidence="2">
    <name type="scientific">Gaeumannomyces tritici (strain R3-111a-1)</name>
    <name type="common">Wheat and barley take-all root rot fungus</name>
    <name type="synonym">Gaeumannomyces graminis var. tritici</name>
    <dbReference type="NCBI Taxonomy" id="644352"/>
    <lineage>
        <taxon>Eukaryota</taxon>
        <taxon>Fungi</taxon>
        <taxon>Dikarya</taxon>
        <taxon>Ascomycota</taxon>
        <taxon>Pezizomycotina</taxon>
        <taxon>Sordariomycetes</taxon>
        <taxon>Sordariomycetidae</taxon>
        <taxon>Magnaporthales</taxon>
        <taxon>Magnaporthaceae</taxon>
        <taxon>Gaeumannomyces</taxon>
    </lineage>
</organism>
<reference evidence="4" key="1">
    <citation type="submission" date="2010-07" db="EMBL/GenBank/DDBJ databases">
        <title>The genome sequence of Gaeumannomyces graminis var. tritici strain R3-111a-1.</title>
        <authorList>
            <consortium name="The Broad Institute Genome Sequencing Platform"/>
            <person name="Ma L.-J."/>
            <person name="Dead R."/>
            <person name="Young S."/>
            <person name="Zeng Q."/>
            <person name="Koehrsen M."/>
            <person name="Alvarado L."/>
            <person name="Berlin A."/>
            <person name="Chapman S.B."/>
            <person name="Chen Z."/>
            <person name="Freedman E."/>
            <person name="Gellesch M."/>
            <person name="Goldberg J."/>
            <person name="Griggs A."/>
            <person name="Gujja S."/>
            <person name="Heilman E.R."/>
            <person name="Heiman D."/>
            <person name="Hepburn T."/>
            <person name="Howarth C."/>
            <person name="Jen D."/>
            <person name="Larson L."/>
            <person name="Mehta T."/>
            <person name="Neiman D."/>
            <person name="Pearson M."/>
            <person name="Roberts A."/>
            <person name="Saif S."/>
            <person name="Shea T."/>
            <person name="Shenoy N."/>
            <person name="Sisk P."/>
            <person name="Stolte C."/>
            <person name="Sykes S."/>
            <person name="Walk T."/>
            <person name="White J."/>
            <person name="Yandava C."/>
            <person name="Haas B."/>
            <person name="Nusbaum C."/>
            <person name="Birren B."/>
        </authorList>
    </citation>
    <scope>NUCLEOTIDE SEQUENCE [LARGE SCALE GENOMIC DNA]</scope>
    <source>
        <strain evidence="4">R3-111a-1</strain>
    </source>
</reference>
<evidence type="ECO:0000256" key="1">
    <source>
        <dbReference type="SAM" id="MobiDB-lite"/>
    </source>
</evidence>
<gene>
    <name evidence="3" type="primary">20344612</name>
    <name evidence="2" type="ORF">GGTG_04154</name>
</gene>
<dbReference type="GeneID" id="20344612"/>
<proteinExistence type="predicted"/>
<dbReference type="EMBL" id="GL385396">
    <property type="protein sequence ID" value="EJT79065.1"/>
    <property type="molecule type" value="Genomic_DNA"/>
</dbReference>
<dbReference type="HOGENOM" id="CLU_1283327_0_0_1"/>
<reference evidence="2" key="3">
    <citation type="submission" date="2010-09" db="EMBL/GenBank/DDBJ databases">
        <title>Annotation of Gaeumannomyces graminis var. tritici R3-111a-1.</title>
        <authorList>
            <consortium name="The Broad Institute Genome Sequencing Platform"/>
            <person name="Ma L.-J."/>
            <person name="Dead R."/>
            <person name="Young S.K."/>
            <person name="Zeng Q."/>
            <person name="Gargeya S."/>
            <person name="Fitzgerald M."/>
            <person name="Haas B."/>
            <person name="Abouelleil A."/>
            <person name="Alvarado L."/>
            <person name="Arachchi H.M."/>
            <person name="Berlin A."/>
            <person name="Brown A."/>
            <person name="Chapman S.B."/>
            <person name="Chen Z."/>
            <person name="Dunbar C."/>
            <person name="Freedman E."/>
            <person name="Gearin G."/>
            <person name="Gellesch M."/>
            <person name="Goldberg J."/>
            <person name="Griggs A."/>
            <person name="Gujja S."/>
            <person name="Heiman D."/>
            <person name="Howarth C."/>
            <person name="Larson L."/>
            <person name="Lui A."/>
            <person name="MacDonald P.J.P."/>
            <person name="Mehta T."/>
            <person name="Montmayeur A."/>
            <person name="Murphy C."/>
            <person name="Neiman D."/>
            <person name="Pearson M."/>
            <person name="Priest M."/>
            <person name="Roberts A."/>
            <person name="Saif S."/>
            <person name="Shea T."/>
            <person name="Shenoy N."/>
            <person name="Sisk P."/>
            <person name="Stolte C."/>
            <person name="Sykes S."/>
            <person name="Yandava C."/>
            <person name="Wortman J."/>
            <person name="Nusbaum C."/>
            <person name="Birren B."/>
        </authorList>
    </citation>
    <scope>NUCLEOTIDE SEQUENCE</scope>
    <source>
        <strain evidence="2">R3-111a-1</strain>
    </source>
</reference>
<name>J3NSA9_GAET3</name>
<feature type="compositionally biased region" description="Low complexity" evidence="1">
    <location>
        <begin position="124"/>
        <end position="133"/>
    </location>
</feature>
<reference evidence="2" key="2">
    <citation type="submission" date="2010-07" db="EMBL/GenBank/DDBJ databases">
        <authorList>
            <consortium name="The Broad Institute Genome Sequencing Platform"/>
            <consortium name="Broad Institute Genome Sequencing Center for Infectious Disease"/>
            <person name="Ma L.-J."/>
            <person name="Dead R."/>
            <person name="Young S."/>
            <person name="Zeng Q."/>
            <person name="Koehrsen M."/>
            <person name="Alvarado L."/>
            <person name="Berlin A."/>
            <person name="Chapman S.B."/>
            <person name="Chen Z."/>
            <person name="Freedman E."/>
            <person name="Gellesch M."/>
            <person name="Goldberg J."/>
            <person name="Griggs A."/>
            <person name="Gujja S."/>
            <person name="Heilman E.R."/>
            <person name="Heiman D."/>
            <person name="Hepburn T."/>
            <person name="Howarth C."/>
            <person name="Jen D."/>
            <person name="Larson L."/>
            <person name="Mehta T."/>
            <person name="Neiman D."/>
            <person name="Pearson M."/>
            <person name="Roberts A."/>
            <person name="Saif S."/>
            <person name="Shea T."/>
            <person name="Shenoy N."/>
            <person name="Sisk P."/>
            <person name="Stolte C."/>
            <person name="Sykes S."/>
            <person name="Walk T."/>
            <person name="White J."/>
            <person name="Yandava C."/>
            <person name="Haas B."/>
            <person name="Nusbaum C."/>
            <person name="Birren B."/>
        </authorList>
    </citation>
    <scope>NUCLEOTIDE SEQUENCE</scope>
    <source>
        <strain evidence="2">R3-111a-1</strain>
    </source>
</reference>
<dbReference type="Proteomes" id="UP000006039">
    <property type="component" value="Unassembled WGS sequence"/>
</dbReference>